<evidence type="ECO:0000313" key="15">
    <source>
        <dbReference type="Proteomes" id="UP001172457"/>
    </source>
</evidence>
<dbReference type="PANTHER" id="PTHR37984">
    <property type="entry name" value="PROTEIN CBG26694"/>
    <property type="match status" value="1"/>
</dbReference>
<reference evidence="14" key="1">
    <citation type="submission" date="2023-03" db="EMBL/GenBank/DDBJ databases">
        <title>Chromosome-scale reference genome and RAD-based genetic map of yellow starthistle (Centaurea solstitialis) reveal putative structural variation and QTLs associated with invader traits.</title>
        <authorList>
            <person name="Reatini B."/>
            <person name="Cang F.A."/>
            <person name="Jiang Q."/>
            <person name="Mckibben M.T.W."/>
            <person name="Barker M.S."/>
            <person name="Rieseberg L.H."/>
            <person name="Dlugosch K.M."/>
        </authorList>
    </citation>
    <scope>NUCLEOTIDE SEQUENCE</scope>
    <source>
        <strain evidence="14">CAN-66</strain>
        <tissue evidence="14">Leaf</tissue>
    </source>
</reference>
<evidence type="ECO:0000256" key="10">
    <source>
        <dbReference type="SAM" id="MobiDB-lite"/>
    </source>
</evidence>
<dbReference type="Gene3D" id="3.10.10.10">
    <property type="entry name" value="HIV Type 1 Reverse Transcriptase, subunit A, domain 1"/>
    <property type="match status" value="1"/>
</dbReference>
<sequence length="1402" mass="160367">MPLRREDPELARLVLEQVLASLPNIISQVATRLTNNAIRSGTFFNDKAKGKRKMEESTKPQFKGRSGKDRRVTRNYGIQSQVAEKEEGTYPKYGKCGNHHTGRCIICRKCGKGGHVDKDCRRRTCYECGSPDHYRNACPKRHQRPHENPTPPANQGNRGGTFLLNNYPATVLFDSGADRSYVSLEFRPKINKKSQNLKEEHIIEYSNGELVKANKVVRKCTLGLAGKDFSIDLIPIKIGSFDIIVGMDWMSNHRATICCAEKIVMLALPDGGVLEVHGEKPRKDIKIVSFMKMRSHLRKECVAFMAHVVDKKAEEKQIQDIPIVRDFPEVFPEELPGLPPQRQVEFHIDLIPGAVPVAKSPYRLAPSEMQELSNQLQELLDKGFVRPSSSPWGAPVLFVKKKDGSFRMCIDYRELNKITIKNRYPLPRIDDLFDQLQGATYFSKIDLRSGYHQMRVREEDIAKTAFRTRYGHYEFLVMPFGLTNAPAVFMDLMNRVCRPYLDKFVIVFIDDILIYSQSKEDHEQHLRLILELLKAEKLYAKFSKCEFWIREVHFLGHVVNKEGIHVDPAKIEAIKKWEAPKTPTEIRQFLGLAGYYRRFIANFSKIAQPLTTLTQKDKKFIWEEKQEEAFQLLKHKLCNAPILALPEGIDNFVVYCDASHQGLGCVLMQNEKVIAYASRQLKVHEKNYTTHDLELGAVVFALKTWRHYLYGTKCTIFADHKSLQHILDQKMLNMRQRRWVELLSDYNCEIKYHPRKANVVADALSMKERVKPTRTRAMGLLVQTSLKNQIVEAQREALKVDNIKKEILHQMEKEFEKKRMEYVISRGHDSIWVIVDRLTKSAHFLPIRENFSIDKLAQLYVDEIVMRHGVPISIISDRDSRFTSRFWQSLQTTLSTSVDLSTAYHPQTDGQTERTIQTLEDMLRACVLEFGGSWDDHLPLVEFSYNNSYHASIQCAPYEALYGRKCRSPLNWLEVGESRLIRPDIVQETTDKIKMVQEKLKAARDRQKSYADTRRKPLEFQVGDRVLLKVSPWKGLMRFGKKGKLSPRFVGPFKILERIGPVAYRLDLPPELSTIHDTFHVSNLKKCLSEETVVLPLEEIQIDEQLRTTEEPIEILDREIKQLRRSRIPIVKVRWNSRHGPEFTWERETFMKSKYPYLFTKDPYELAFYICGLGSTAEVVRGNALPMWFATTSEIPGDRVISEISSVSMAGRSLRSRVIPEPEAPPPPARTTAVRGKAGGRGKGRGRGGARRAATVANDGARRQTRVNRRIQSEGPRVEPEPSHQESSASQPTAFVTHEAFQTEMDKIQDALQTLLNQQEKSKSDGGREDSGMTSPPATVIGGGSQQTPPAVGDLPKSTHGCSYKTFVACKPPTYKGERDPVLALRWIEEIEMVFETCKCAA</sequence>
<evidence type="ECO:0000259" key="13">
    <source>
        <dbReference type="PROSITE" id="PS50994"/>
    </source>
</evidence>
<dbReference type="Pfam" id="PF00078">
    <property type="entry name" value="RVT_1"/>
    <property type="match status" value="1"/>
</dbReference>
<evidence type="ECO:0000256" key="9">
    <source>
        <dbReference type="PROSITE-ProRule" id="PRU00047"/>
    </source>
</evidence>
<evidence type="ECO:0000256" key="8">
    <source>
        <dbReference type="ARBA" id="ARBA00022918"/>
    </source>
</evidence>
<feature type="region of interest" description="Disordered" evidence="10">
    <location>
        <begin position="1318"/>
        <end position="1357"/>
    </location>
</feature>
<dbReference type="CDD" id="cd09274">
    <property type="entry name" value="RNase_HI_RT_Ty3"/>
    <property type="match status" value="1"/>
</dbReference>
<dbReference type="InterPro" id="IPR036875">
    <property type="entry name" value="Znf_CCHC_sf"/>
</dbReference>
<dbReference type="GO" id="GO:0003676">
    <property type="term" value="F:nucleic acid binding"/>
    <property type="evidence" value="ECO:0007669"/>
    <property type="project" value="InterPro"/>
</dbReference>
<dbReference type="PROSITE" id="PS50158">
    <property type="entry name" value="ZF_CCHC"/>
    <property type="match status" value="2"/>
</dbReference>
<keyword evidence="9" id="KW-0479">Metal-binding</keyword>
<gene>
    <name evidence="14" type="ORF">OSB04_002260</name>
</gene>
<evidence type="ECO:0000256" key="5">
    <source>
        <dbReference type="ARBA" id="ARBA00022722"/>
    </source>
</evidence>
<dbReference type="GO" id="GO:0003964">
    <property type="term" value="F:RNA-directed DNA polymerase activity"/>
    <property type="evidence" value="ECO:0007669"/>
    <property type="project" value="UniProtKB-KW"/>
</dbReference>
<dbReference type="Gene3D" id="4.10.60.10">
    <property type="entry name" value="Zinc finger, CCHC-type"/>
    <property type="match status" value="1"/>
</dbReference>
<organism evidence="14 15">
    <name type="scientific">Centaurea solstitialis</name>
    <name type="common">yellow star-thistle</name>
    <dbReference type="NCBI Taxonomy" id="347529"/>
    <lineage>
        <taxon>Eukaryota</taxon>
        <taxon>Viridiplantae</taxon>
        <taxon>Streptophyta</taxon>
        <taxon>Embryophyta</taxon>
        <taxon>Tracheophyta</taxon>
        <taxon>Spermatophyta</taxon>
        <taxon>Magnoliopsida</taxon>
        <taxon>eudicotyledons</taxon>
        <taxon>Gunneridae</taxon>
        <taxon>Pentapetalae</taxon>
        <taxon>asterids</taxon>
        <taxon>campanulids</taxon>
        <taxon>Asterales</taxon>
        <taxon>Asteraceae</taxon>
        <taxon>Carduoideae</taxon>
        <taxon>Cardueae</taxon>
        <taxon>Centaureinae</taxon>
        <taxon>Centaurea</taxon>
    </lineage>
</organism>
<dbReference type="CDD" id="cd00303">
    <property type="entry name" value="retropepsin_like"/>
    <property type="match status" value="1"/>
</dbReference>
<dbReference type="InterPro" id="IPR041373">
    <property type="entry name" value="RT_RNaseH"/>
</dbReference>
<dbReference type="Gene3D" id="3.30.70.270">
    <property type="match status" value="2"/>
</dbReference>
<dbReference type="CDD" id="cd01647">
    <property type="entry name" value="RT_LTR"/>
    <property type="match status" value="1"/>
</dbReference>
<proteinExistence type="predicted"/>
<keyword evidence="6" id="KW-0255">Endonuclease</keyword>
<keyword evidence="8" id="KW-0695">RNA-directed DNA polymerase</keyword>
<dbReference type="SUPFAM" id="SSF53098">
    <property type="entry name" value="Ribonuclease H-like"/>
    <property type="match status" value="1"/>
</dbReference>
<dbReference type="GO" id="GO:0006508">
    <property type="term" value="P:proteolysis"/>
    <property type="evidence" value="ECO:0007669"/>
    <property type="project" value="UniProtKB-KW"/>
</dbReference>
<dbReference type="EC" id="2.7.7.49" evidence="1"/>
<dbReference type="PROSITE" id="PS50994">
    <property type="entry name" value="INTEGRASE"/>
    <property type="match status" value="1"/>
</dbReference>
<dbReference type="Gene3D" id="2.40.70.10">
    <property type="entry name" value="Acid Proteases"/>
    <property type="match status" value="1"/>
</dbReference>
<feature type="compositionally biased region" description="Basic and acidic residues" evidence="10">
    <location>
        <begin position="1320"/>
        <end position="1331"/>
    </location>
</feature>
<keyword evidence="2" id="KW-0645">Protease</keyword>
<dbReference type="GO" id="GO:0008270">
    <property type="term" value="F:zinc ion binding"/>
    <property type="evidence" value="ECO:0007669"/>
    <property type="project" value="UniProtKB-KW"/>
</dbReference>
<evidence type="ECO:0000256" key="7">
    <source>
        <dbReference type="ARBA" id="ARBA00022801"/>
    </source>
</evidence>
<evidence type="ECO:0000256" key="1">
    <source>
        <dbReference type="ARBA" id="ARBA00012493"/>
    </source>
</evidence>
<feature type="region of interest" description="Disordered" evidence="10">
    <location>
        <begin position="139"/>
        <end position="160"/>
    </location>
</feature>
<evidence type="ECO:0000313" key="14">
    <source>
        <dbReference type="EMBL" id="KAJ9566294.1"/>
    </source>
</evidence>
<evidence type="ECO:0000259" key="11">
    <source>
        <dbReference type="PROSITE" id="PS50158"/>
    </source>
</evidence>
<dbReference type="PROSITE" id="PS00141">
    <property type="entry name" value="ASP_PROTEASE"/>
    <property type="match status" value="1"/>
</dbReference>
<dbReference type="FunFam" id="3.10.10.10:FF:000007">
    <property type="entry name" value="Retrovirus-related Pol polyprotein from transposon 17.6-like Protein"/>
    <property type="match status" value="1"/>
</dbReference>
<feature type="region of interest" description="Disordered" evidence="10">
    <location>
        <begin position="1215"/>
        <end position="1292"/>
    </location>
</feature>
<protein>
    <recommendedName>
        <fullName evidence="1">RNA-directed DNA polymerase</fullName>
        <ecNumber evidence="1">2.7.7.49</ecNumber>
    </recommendedName>
</protein>
<feature type="domain" description="Reverse transcriptase" evidence="12">
    <location>
        <begin position="380"/>
        <end position="559"/>
    </location>
</feature>
<dbReference type="GO" id="GO:0004519">
    <property type="term" value="F:endonuclease activity"/>
    <property type="evidence" value="ECO:0007669"/>
    <property type="project" value="UniProtKB-KW"/>
</dbReference>
<dbReference type="InterPro" id="IPR036397">
    <property type="entry name" value="RNaseH_sf"/>
</dbReference>
<dbReference type="InterPro" id="IPR012337">
    <property type="entry name" value="RNaseH-like_sf"/>
</dbReference>
<dbReference type="InterPro" id="IPR050951">
    <property type="entry name" value="Retrovirus_Pol_polyprotein"/>
</dbReference>
<keyword evidence="9" id="KW-0863">Zinc-finger</keyword>
<dbReference type="InterPro" id="IPR001584">
    <property type="entry name" value="Integrase_cat-core"/>
</dbReference>
<dbReference type="FunFam" id="3.10.20.370:FF:000001">
    <property type="entry name" value="Retrovirus-related Pol polyprotein from transposon 17.6-like protein"/>
    <property type="match status" value="1"/>
</dbReference>
<dbReference type="InterPro" id="IPR000477">
    <property type="entry name" value="RT_dom"/>
</dbReference>
<dbReference type="SUPFAM" id="SSF56672">
    <property type="entry name" value="DNA/RNA polymerases"/>
    <property type="match status" value="1"/>
</dbReference>
<dbReference type="Pfam" id="PF17917">
    <property type="entry name" value="RT_RNaseH"/>
    <property type="match status" value="1"/>
</dbReference>
<feature type="compositionally biased region" description="Basic residues" evidence="10">
    <location>
        <begin position="1238"/>
        <end position="1250"/>
    </location>
</feature>
<dbReference type="InterPro" id="IPR043128">
    <property type="entry name" value="Rev_trsase/Diguanyl_cyclase"/>
</dbReference>
<dbReference type="Pfam" id="PF00098">
    <property type="entry name" value="zf-CCHC"/>
    <property type="match status" value="1"/>
</dbReference>
<dbReference type="InterPro" id="IPR043502">
    <property type="entry name" value="DNA/RNA_pol_sf"/>
</dbReference>
<dbReference type="GO" id="GO:0004190">
    <property type="term" value="F:aspartic-type endopeptidase activity"/>
    <property type="evidence" value="ECO:0007669"/>
    <property type="project" value="InterPro"/>
</dbReference>
<dbReference type="SMART" id="SM00343">
    <property type="entry name" value="ZnF_C2HC"/>
    <property type="match status" value="2"/>
</dbReference>
<dbReference type="PROSITE" id="PS50878">
    <property type="entry name" value="RT_POL"/>
    <property type="match status" value="1"/>
</dbReference>
<accession>A0AA38TT02</accession>
<comment type="caution">
    <text evidence="14">The sequence shown here is derived from an EMBL/GenBank/DDBJ whole genome shotgun (WGS) entry which is preliminary data.</text>
</comment>
<dbReference type="SUPFAM" id="SSF50630">
    <property type="entry name" value="Acid proteases"/>
    <property type="match status" value="1"/>
</dbReference>
<dbReference type="Gene3D" id="3.30.420.10">
    <property type="entry name" value="Ribonuclease H-like superfamily/Ribonuclease H"/>
    <property type="match status" value="2"/>
</dbReference>
<dbReference type="InterPro" id="IPR056924">
    <property type="entry name" value="SH3_Tf2-1"/>
</dbReference>
<evidence type="ECO:0000256" key="4">
    <source>
        <dbReference type="ARBA" id="ARBA00022695"/>
    </source>
</evidence>
<dbReference type="PANTHER" id="PTHR37984:SF5">
    <property type="entry name" value="PROTEIN NYNRIN-LIKE"/>
    <property type="match status" value="1"/>
</dbReference>
<evidence type="ECO:0000256" key="2">
    <source>
        <dbReference type="ARBA" id="ARBA00022670"/>
    </source>
</evidence>
<name>A0AA38TT02_9ASTR</name>
<dbReference type="Pfam" id="PF08284">
    <property type="entry name" value="RVP_2"/>
    <property type="match status" value="1"/>
</dbReference>
<evidence type="ECO:0000259" key="12">
    <source>
        <dbReference type="PROSITE" id="PS50878"/>
    </source>
</evidence>
<dbReference type="InterPro" id="IPR001878">
    <property type="entry name" value="Znf_CCHC"/>
</dbReference>
<dbReference type="EMBL" id="JARYMX010000001">
    <property type="protein sequence ID" value="KAJ9566294.1"/>
    <property type="molecule type" value="Genomic_DNA"/>
</dbReference>
<dbReference type="InterPro" id="IPR021109">
    <property type="entry name" value="Peptidase_aspartic_dom_sf"/>
</dbReference>
<dbReference type="SUPFAM" id="SSF57756">
    <property type="entry name" value="Retrovirus zinc finger-like domains"/>
    <property type="match status" value="1"/>
</dbReference>
<keyword evidence="3" id="KW-0808">Transferase</keyword>
<dbReference type="GO" id="GO:0015074">
    <property type="term" value="P:DNA integration"/>
    <property type="evidence" value="ECO:0007669"/>
    <property type="project" value="InterPro"/>
</dbReference>
<keyword evidence="4" id="KW-0548">Nucleotidyltransferase</keyword>
<dbReference type="FunFam" id="3.30.70.270:FF:000026">
    <property type="entry name" value="Transposon Ty3-G Gag-Pol polyprotein"/>
    <property type="match status" value="1"/>
</dbReference>
<keyword evidence="5" id="KW-0540">Nuclease</keyword>
<dbReference type="Pfam" id="PF24626">
    <property type="entry name" value="SH3_Tf2-1"/>
    <property type="match status" value="1"/>
</dbReference>
<feature type="region of interest" description="Disordered" evidence="10">
    <location>
        <begin position="49"/>
        <end position="72"/>
    </location>
</feature>
<feature type="domain" description="Integrase catalytic" evidence="13">
    <location>
        <begin position="810"/>
        <end position="965"/>
    </location>
</feature>
<feature type="domain" description="CCHC-type" evidence="11">
    <location>
        <begin position="125"/>
        <end position="140"/>
    </location>
</feature>
<evidence type="ECO:0000256" key="6">
    <source>
        <dbReference type="ARBA" id="ARBA00022759"/>
    </source>
</evidence>
<keyword evidence="15" id="KW-1185">Reference proteome</keyword>
<keyword evidence="7" id="KW-0378">Hydrolase</keyword>
<keyword evidence="9" id="KW-0862">Zinc</keyword>
<evidence type="ECO:0000256" key="3">
    <source>
        <dbReference type="ARBA" id="ARBA00022679"/>
    </source>
</evidence>
<feature type="domain" description="CCHC-type" evidence="11">
    <location>
        <begin position="107"/>
        <end position="122"/>
    </location>
</feature>
<dbReference type="Proteomes" id="UP001172457">
    <property type="component" value="Chromosome 1"/>
</dbReference>
<dbReference type="InterPro" id="IPR001969">
    <property type="entry name" value="Aspartic_peptidase_AS"/>
</dbReference>